<dbReference type="GO" id="GO:0016787">
    <property type="term" value="F:hydrolase activity"/>
    <property type="evidence" value="ECO:0007669"/>
    <property type="project" value="UniProtKB-KW"/>
</dbReference>
<organism evidence="12">
    <name type="scientific">freshwater metagenome</name>
    <dbReference type="NCBI Taxonomy" id="449393"/>
    <lineage>
        <taxon>unclassified sequences</taxon>
        <taxon>metagenomes</taxon>
        <taxon>ecological metagenomes</taxon>
    </lineage>
</organism>
<dbReference type="GO" id="GO:0006281">
    <property type="term" value="P:DNA repair"/>
    <property type="evidence" value="ECO:0007669"/>
    <property type="project" value="UniProtKB-KW"/>
</dbReference>
<comment type="cofactor">
    <cofactor evidence="2">
        <name>Mg(2+)</name>
        <dbReference type="ChEBI" id="CHEBI:18420"/>
    </cofactor>
</comment>
<keyword evidence="10" id="KW-0812">Transmembrane</keyword>
<evidence type="ECO:0000256" key="6">
    <source>
        <dbReference type="ARBA" id="ARBA00022801"/>
    </source>
</evidence>
<evidence type="ECO:0000256" key="5">
    <source>
        <dbReference type="ARBA" id="ARBA00022763"/>
    </source>
</evidence>
<keyword evidence="5" id="KW-0227">DNA damage</keyword>
<evidence type="ECO:0000256" key="3">
    <source>
        <dbReference type="ARBA" id="ARBA00022722"/>
    </source>
</evidence>
<evidence type="ECO:0000256" key="10">
    <source>
        <dbReference type="SAM" id="Phobius"/>
    </source>
</evidence>
<evidence type="ECO:0000256" key="9">
    <source>
        <dbReference type="SAM" id="MobiDB-lite"/>
    </source>
</evidence>
<evidence type="ECO:0000313" key="12">
    <source>
        <dbReference type="EMBL" id="CAB4642716.1"/>
    </source>
</evidence>
<dbReference type="InterPro" id="IPR005135">
    <property type="entry name" value="Endo/exonuclease/phosphatase"/>
</dbReference>
<dbReference type="AlphaFoldDB" id="A0A6J6K0E1"/>
<evidence type="ECO:0000259" key="11">
    <source>
        <dbReference type="Pfam" id="PF03372"/>
    </source>
</evidence>
<comment type="cofactor">
    <cofactor evidence="1">
        <name>Mn(2+)</name>
        <dbReference type="ChEBI" id="CHEBI:29035"/>
    </cofactor>
</comment>
<evidence type="ECO:0000256" key="2">
    <source>
        <dbReference type="ARBA" id="ARBA00001946"/>
    </source>
</evidence>
<dbReference type="PANTHER" id="PTHR15822:SF4">
    <property type="entry name" value="TYROSYL-DNA PHOSPHODIESTERASE 2"/>
    <property type="match status" value="1"/>
</dbReference>
<sequence length="393" mass="43183">MGKNEENRGRRRAPKPPDHSAFKDFRQSKLFAIPVFVVIASLIVVPAASNWIPQSDNAAPTISAAPTLSVTEPTISPTILPIPTLTFATFNIAKPNNTAVPSWKNRREAIGRTINESNSDVIGLQEATQIRVVGEGGARMTHWQDIQAMSAAGGYVPTTTEVDTCDPNSCIHSAHILYKADKVKQVDLPEGIPSAGQGRLTDIVDGLRYAKTREFSWAYLEGLNGTGTFLAVSLHLNNEKNARGKKDRELVGSAFTTWAEELNKASGLEGVPMVLMGDFNSYDNREPKGMLFELAEDGWLDSFNAPTNEYKFFGDAYTTSYTGSNRSGWPKRPITSSDPVRIDYVMFKGELLNADAYQVALRLNEDGTFDNNYRGSDHMMVQAIIRFNPAATP</sequence>
<dbReference type="EMBL" id="CAEZWD010000011">
    <property type="protein sequence ID" value="CAB4642716.1"/>
    <property type="molecule type" value="Genomic_DNA"/>
</dbReference>
<dbReference type="PANTHER" id="PTHR15822">
    <property type="entry name" value="TRAF AND TNF RECEPTOR-ASSOCIATED PROTEIN"/>
    <property type="match status" value="1"/>
</dbReference>
<keyword evidence="4" id="KW-0479">Metal-binding</keyword>
<feature type="domain" description="Endonuclease/exonuclease/phosphatase" evidence="11">
    <location>
        <begin position="88"/>
        <end position="378"/>
    </location>
</feature>
<evidence type="ECO:0000256" key="8">
    <source>
        <dbReference type="ARBA" id="ARBA00023204"/>
    </source>
</evidence>
<proteinExistence type="predicted"/>
<keyword evidence="8" id="KW-0234">DNA repair</keyword>
<accession>A0A6J6K0E1</accession>
<gene>
    <name evidence="12" type="ORF">UFOPK2171_00195</name>
</gene>
<protein>
    <submittedName>
        <fullName evidence="12">Unannotated protein</fullName>
    </submittedName>
</protein>
<dbReference type="GO" id="GO:0004518">
    <property type="term" value="F:nuclease activity"/>
    <property type="evidence" value="ECO:0007669"/>
    <property type="project" value="UniProtKB-KW"/>
</dbReference>
<feature type="region of interest" description="Disordered" evidence="9">
    <location>
        <begin position="1"/>
        <end position="21"/>
    </location>
</feature>
<keyword evidence="10" id="KW-0472">Membrane</keyword>
<dbReference type="GO" id="GO:0046872">
    <property type="term" value="F:metal ion binding"/>
    <property type="evidence" value="ECO:0007669"/>
    <property type="project" value="UniProtKB-KW"/>
</dbReference>
<dbReference type="SUPFAM" id="SSF56219">
    <property type="entry name" value="DNase I-like"/>
    <property type="match status" value="1"/>
</dbReference>
<evidence type="ECO:0000256" key="1">
    <source>
        <dbReference type="ARBA" id="ARBA00001936"/>
    </source>
</evidence>
<evidence type="ECO:0000256" key="7">
    <source>
        <dbReference type="ARBA" id="ARBA00022842"/>
    </source>
</evidence>
<dbReference type="Pfam" id="PF03372">
    <property type="entry name" value="Exo_endo_phos"/>
    <property type="match status" value="1"/>
</dbReference>
<keyword evidence="7" id="KW-0460">Magnesium</keyword>
<dbReference type="InterPro" id="IPR051547">
    <property type="entry name" value="TDP2-like"/>
</dbReference>
<keyword evidence="3" id="KW-0540">Nuclease</keyword>
<keyword evidence="6" id="KW-0378">Hydrolase</keyword>
<name>A0A6J6K0E1_9ZZZZ</name>
<evidence type="ECO:0000256" key="4">
    <source>
        <dbReference type="ARBA" id="ARBA00022723"/>
    </source>
</evidence>
<reference evidence="12" key="1">
    <citation type="submission" date="2020-05" db="EMBL/GenBank/DDBJ databases">
        <authorList>
            <person name="Chiriac C."/>
            <person name="Salcher M."/>
            <person name="Ghai R."/>
            <person name="Kavagutti S V."/>
        </authorList>
    </citation>
    <scope>NUCLEOTIDE SEQUENCE</scope>
</reference>
<keyword evidence="10" id="KW-1133">Transmembrane helix</keyword>
<feature type="transmembrane region" description="Helical" evidence="10">
    <location>
        <begin position="30"/>
        <end position="52"/>
    </location>
</feature>
<dbReference type="Gene3D" id="3.60.10.10">
    <property type="entry name" value="Endonuclease/exonuclease/phosphatase"/>
    <property type="match status" value="1"/>
</dbReference>
<dbReference type="InterPro" id="IPR036691">
    <property type="entry name" value="Endo/exonu/phosph_ase_sf"/>
</dbReference>